<comment type="catalytic activity">
    <reaction evidence="1">
        <text>a beta-lactam + H2O = a substituted beta-amino acid</text>
        <dbReference type="Rhea" id="RHEA:20401"/>
        <dbReference type="ChEBI" id="CHEBI:15377"/>
        <dbReference type="ChEBI" id="CHEBI:35627"/>
        <dbReference type="ChEBI" id="CHEBI:140347"/>
        <dbReference type="EC" id="3.5.2.6"/>
    </reaction>
</comment>
<dbReference type="Gene3D" id="3.40.710.10">
    <property type="entry name" value="DD-peptidase/beta-lactamase superfamily"/>
    <property type="match status" value="1"/>
</dbReference>
<dbReference type="PANTHER" id="PTHR35333:SF3">
    <property type="entry name" value="BETA-LACTAMASE-TYPE TRANSPEPTIDASE FOLD CONTAINING PROTEIN"/>
    <property type="match status" value="1"/>
</dbReference>
<dbReference type="AlphaFoldDB" id="A0A7X4GIW7"/>
<evidence type="ECO:0000256" key="2">
    <source>
        <dbReference type="ARBA" id="ARBA00009009"/>
    </source>
</evidence>
<keyword evidence="6" id="KW-1185">Reference proteome</keyword>
<proteinExistence type="inferred from homology"/>
<comment type="caution">
    <text evidence="5">The sequence shown here is derived from an EMBL/GenBank/DDBJ whole genome shotgun (WGS) entry which is preliminary data.</text>
</comment>
<evidence type="ECO:0000313" key="5">
    <source>
        <dbReference type="EMBL" id="MYL99478.1"/>
    </source>
</evidence>
<evidence type="ECO:0000313" key="6">
    <source>
        <dbReference type="Proteomes" id="UP000465810"/>
    </source>
</evidence>
<evidence type="ECO:0000259" key="4">
    <source>
        <dbReference type="Pfam" id="PF13354"/>
    </source>
</evidence>
<gene>
    <name evidence="5" type="ORF">GR702_17040</name>
</gene>
<dbReference type="GO" id="GO:0046677">
    <property type="term" value="P:response to antibiotic"/>
    <property type="evidence" value="ECO:0007669"/>
    <property type="project" value="InterPro"/>
</dbReference>
<dbReference type="InterPro" id="IPR012338">
    <property type="entry name" value="Beta-lactam/transpept-like"/>
</dbReference>
<sequence length="394" mass="41867">MTFSRPSDRPLKTPISEGECLKNGNLPAMRTGKQALLLVVGASLVVAQTACSRGAAKVDRTYAQPPLLSSDASAALGQQITALGQGFDGDIGIAVEDVQTGAVAEFDGRTFFPQQSVSKFWVALAALDAADRGRIKLDTPVVLTPSDLTLFHQPIANEIRTAGRYRTTLGALMSRALQQSDNTCNDFILRAIGGPGSVRAFIDANNIAGVRFGPGERLMQSRIAGLTWHQEYSLGDAFFRARAQVPLARRRAAFDAYVADPVDGAQPVAVVNALARLQRGELISASSTARLLGTMSHTRTGPQRLKGGLAPGWSLAHKTGTGQEIGATQTGYNDIGILTSPGGRSYAVAVMIRRTAAPIWSRMVVMQNVVRAVIAYDAALPMRPSRGVTAALKR</sequence>
<dbReference type="GO" id="GO:0008800">
    <property type="term" value="F:beta-lactamase activity"/>
    <property type="evidence" value="ECO:0007669"/>
    <property type="project" value="UniProtKB-EC"/>
</dbReference>
<dbReference type="InterPro" id="IPR045155">
    <property type="entry name" value="Beta-lactam_cat"/>
</dbReference>
<dbReference type="RefSeq" id="WP_160986979.1">
    <property type="nucleotide sequence ID" value="NZ_WVTD01000016.1"/>
</dbReference>
<accession>A0A7X4GIW7</accession>
<dbReference type="GO" id="GO:0030655">
    <property type="term" value="P:beta-lactam antibiotic catabolic process"/>
    <property type="evidence" value="ECO:0007669"/>
    <property type="project" value="InterPro"/>
</dbReference>
<name>A0A7X4GIW7_9SPHN</name>
<evidence type="ECO:0000256" key="3">
    <source>
        <dbReference type="ARBA" id="ARBA00012865"/>
    </source>
</evidence>
<keyword evidence="5" id="KW-0378">Hydrolase</keyword>
<dbReference type="Pfam" id="PF13354">
    <property type="entry name" value="Beta-lactamase2"/>
    <property type="match status" value="1"/>
</dbReference>
<feature type="domain" description="Beta-lactamase class A catalytic" evidence="4">
    <location>
        <begin position="92"/>
        <end position="351"/>
    </location>
</feature>
<dbReference type="PRINTS" id="PR00118">
    <property type="entry name" value="BLACTAMASEA"/>
</dbReference>
<organism evidence="5 6">
    <name type="scientific">Novosphingobium silvae</name>
    <dbReference type="NCBI Taxonomy" id="2692619"/>
    <lineage>
        <taxon>Bacteria</taxon>
        <taxon>Pseudomonadati</taxon>
        <taxon>Pseudomonadota</taxon>
        <taxon>Alphaproteobacteria</taxon>
        <taxon>Sphingomonadales</taxon>
        <taxon>Sphingomonadaceae</taxon>
        <taxon>Novosphingobium</taxon>
    </lineage>
</organism>
<protein>
    <recommendedName>
        <fullName evidence="3">beta-lactamase</fullName>
        <ecNumber evidence="3">3.5.2.6</ecNumber>
    </recommendedName>
</protein>
<dbReference type="EC" id="3.5.2.6" evidence="3"/>
<dbReference type="SUPFAM" id="SSF56601">
    <property type="entry name" value="beta-lactamase/transpeptidase-like"/>
    <property type="match status" value="1"/>
</dbReference>
<dbReference type="Proteomes" id="UP000465810">
    <property type="component" value="Unassembled WGS sequence"/>
</dbReference>
<comment type="similarity">
    <text evidence="2">Belongs to the class-A beta-lactamase family.</text>
</comment>
<dbReference type="PANTHER" id="PTHR35333">
    <property type="entry name" value="BETA-LACTAMASE"/>
    <property type="match status" value="1"/>
</dbReference>
<dbReference type="EMBL" id="WVTD01000016">
    <property type="protein sequence ID" value="MYL99478.1"/>
    <property type="molecule type" value="Genomic_DNA"/>
</dbReference>
<evidence type="ECO:0000256" key="1">
    <source>
        <dbReference type="ARBA" id="ARBA00001526"/>
    </source>
</evidence>
<dbReference type="InterPro" id="IPR000871">
    <property type="entry name" value="Beta-lactam_class-A"/>
</dbReference>
<reference evidence="5 6" key="1">
    <citation type="submission" date="2019-12" db="EMBL/GenBank/DDBJ databases">
        <authorList>
            <person name="Feng G."/>
            <person name="Zhu H."/>
        </authorList>
    </citation>
    <scope>NUCLEOTIDE SEQUENCE [LARGE SCALE GENOMIC DNA]</scope>
    <source>
        <strain evidence="5 6">FGD1</strain>
    </source>
</reference>